<evidence type="ECO:0000256" key="3">
    <source>
        <dbReference type="SAM" id="MobiDB-lite"/>
    </source>
</evidence>
<evidence type="ECO:0000256" key="2">
    <source>
        <dbReference type="ARBA" id="ARBA00007815"/>
    </source>
</evidence>
<feature type="region of interest" description="Disordered" evidence="3">
    <location>
        <begin position="1173"/>
        <end position="1200"/>
    </location>
</feature>
<dbReference type="Pfam" id="PF08784">
    <property type="entry name" value="RPA_C"/>
    <property type="match status" value="1"/>
</dbReference>
<sequence length="1275" mass="143592">MERQIKPIYEALDTGSNKSAIVACNKLLKKHPQNELVKTLKALALVRSQKVEESLVLCDEVLATKPTNDAVLTAMMHVLRGLGRHKDMVSMFEEAHKQQPNNEELAAQTFFANVRILNWKAAQQIATRMHKQFHEDRYIYWSVLSAILQANEPTTEPNMRALLYKLAHRLVTSSPTPSYVSADRFHLHLSILRELELYDEARTLLESDIGKSICAASLSCNEIRRDLWRRQGLLEDEGTKAEQRITEQADRNWLEFLSVLDATFSSLTTSSGTDDESAKAKCSSHLAKTQELFAKIAAQDRRKDRSGLLALLELEKRARTHGVSNDAGRLVDLMKRYFDEVGDKACCYEDLKPYLALEGDDATRWTHFLESLSPSFTSNNDLRRLINSHQLLRQNLSADDLNVAAETERAALYTQQYLEGLKLGSSLPPTELQPADDLALLAGNVFVSLWKTSNDEKYLYNAVALLEYALTRSKQSFHTRLMLIRIYRLLGVPSLALEHYRAIQVKQVEHDTLSHFILSRASTFSLAATGDLTLATECIESSQIYISNTQETGEFIARAFTAEKYTQIPEFIIFEDRLENSLQRDMVKIEHLRMRLTHEPISSDIIDMELIELKFIYDRAHHDNRDFDILADFQPASSEKLNEQTLLFGKREGGGWLASFLKLYIRAFQQGSDLDDTVEEKLLIGDRPKHTTTQSKKTLKDRLRQRKDEELAELTPDELAFYDYAAALADWLEPYHDYARPPPSVVLAEAAKLAEQKTGQPLKGVEAPPKNGNGTAIVAVKKDEEPPSITDAPELVVRFFDNMKTRFEAVKTTSSLASTLHVASLIQEAFLLFIVETLRFKTPSVVKVHKLGPLAQQFKPIRTNAVAVLRDISASLIKQSEEEATAEKRKFFVDACSLVVDRNIDHDFVLGVAKKVTDSRNKITEGVGKGIARPVDKLEHIPLNTRFRSVQATDITYGHITCRICHISRFSLKLSPSSSSRLENEPIPSGGGGFMRDSPSGSQGSPSSAVRLFLFSPRHLSPLEQKNLSAQSLRPVTLAQIRKATQMHTEADWMFDGQVLGQITVVAELFNHLAYTTNRTFGLDDGTARMDGKMWMDTAEDLLEQTWRGLPVSDRRTRQLKEPVYVRVTGTIKMHNNKRHIAVSNIRLVKDSNEVYFHILEVISMAVIAQKGLPSQPHSEHQQQQQQQQPGAANSQSAYSIQSRSNQAQKYFSALADEVMHYLQTTPSSDEGMFVGDIAKALNCNAIELSNTVDKLIDDGHVYTTVDDSHIQIAT</sequence>
<dbReference type="InterPro" id="IPR011990">
    <property type="entry name" value="TPR-like_helical_dom_sf"/>
</dbReference>
<reference evidence="5 6" key="1">
    <citation type="journal article" date="2024" name="J Genomics">
        <title>Draft genome sequencing and assembly of Favolaschia claudopus CIRM-BRFM 2984 isolated from oak limbs.</title>
        <authorList>
            <person name="Navarro D."/>
            <person name="Drula E."/>
            <person name="Chaduli D."/>
            <person name="Cazenave R."/>
            <person name="Ahrendt S."/>
            <person name="Wang J."/>
            <person name="Lipzen A."/>
            <person name="Daum C."/>
            <person name="Barry K."/>
            <person name="Grigoriev I.V."/>
            <person name="Favel A."/>
            <person name="Rosso M.N."/>
            <person name="Martin F."/>
        </authorList>
    </citation>
    <scope>NUCLEOTIDE SEQUENCE [LARGE SCALE GENOMIC DNA]</scope>
    <source>
        <strain evidence="5 6">CIRM-BRFM 2984</strain>
    </source>
</reference>
<comment type="caution">
    <text evidence="5">The sequence shown here is derived from an EMBL/GenBank/DDBJ whole genome shotgun (WGS) entry which is preliminary data.</text>
</comment>
<evidence type="ECO:0000256" key="1">
    <source>
        <dbReference type="ARBA" id="ARBA00006298"/>
    </source>
</evidence>
<keyword evidence="6" id="KW-1185">Reference proteome</keyword>
<evidence type="ECO:0000259" key="4">
    <source>
        <dbReference type="Pfam" id="PF08784"/>
    </source>
</evidence>
<proteinExistence type="inferred from homology"/>
<dbReference type="PANTHER" id="PTHR22767:SF3">
    <property type="entry name" value="N-ALPHA-ACETYLTRANSFERASE 25, NATB AUXILIARY SUBUNIT"/>
    <property type="match status" value="1"/>
</dbReference>
<feature type="region of interest" description="Disordered" evidence="3">
    <location>
        <begin position="685"/>
        <end position="704"/>
    </location>
</feature>
<feature type="compositionally biased region" description="Polar residues" evidence="3">
    <location>
        <begin position="1190"/>
        <end position="1200"/>
    </location>
</feature>
<organism evidence="5 6">
    <name type="scientific">Favolaschia claudopus</name>
    <dbReference type="NCBI Taxonomy" id="2862362"/>
    <lineage>
        <taxon>Eukaryota</taxon>
        <taxon>Fungi</taxon>
        <taxon>Dikarya</taxon>
        <taxon>Basidiomycota</taxon>
        <taxon>Agaricomycotina</taxon>
        <taxon>Agaricomycetes</taxon>
        <taxon>Agaricomycetidae</taxon>
        <taxon>Agaricales</taxon>
        <taxon>Marasmiineae</taxon>
        <taxon>Mycenaceae</taxon>
        <taxon>Favolaschia</taxon>
    </lineage>
</organism>
<evidence type="ECO:0000313" key="5">
    <source>
        <dbReference type="EMBL" id="KAK7020551.1"/>
    </source>
</evidence>
<dbReference type="Proteomes" id="UP001362999">
    <property type="component" value="Unassembled WGS sequence"/>
</dbReference>
<dbReference type="SUPFAM" id="SSF50249">
    <property type="entry name" value="Nucleic acid-binding proteins"/>
    <property type="match status" value="1"/>
</dbReference>
<dbReference type="CDD" id="cd04478">
    <property type="entry name" value="RPA2_DBD_D"/>
    <property type="match status" value="1"/>
</dbReference>
<dbReference type="Gene3D" id="1.10.10.10">
    <property type="entry name" value="Winged helix-like DNA-binding domain superfamily/Winged helix DNA-binding domain"/>
    <property type="match status" value="1"/>
</dbReference>
<dbReference type="InterPro" id="IPR036388">
    <property type="entry name" value="WH-like_DNA-bd_sf"/>
</dbReference>
<dbReference type="SUPFAM" id="SSF48452">
    <property type="entry name" value="TPR-like"/>
    <property type="match status" value="1"/>
</dbReference>
<evidence type="ECO:0000313" key="6">
    <source>
        <dbReference type="Proteomes" id="UP001362999"/>
    </source>
</evidence>
<dbReference type="InterPro" id="IPR014892">
    <property type="entry name" value="RPA_C"/>
</dbReference>
<dbReference type="InterPro" id="IPR012340">
    <property type="entry name" value="NA-bd_OB-fold"/>
</dbReference>
<feature type="domain" description="Replication protein A C-terminal" evidence="4">
    <location>
        <begin position="1179"/>
        <end position="1268"/>
    </location>
</feature>
<dbReference type="Gene3D" id="2.40.50.140">
    <property type="entry name" value="Nucleic acid-binding proteins"/>
    <property type="match status" value="1"/>
</dbReference>
<dbReference type="GO" id="GO:0031416">
    <property type="term" value="C:NatB complex"/>
    <property type="evidence" value="ECO:0007669"/>
    <property type="project" value="TreeGrafter"/>
</dbReference>
<dbReference type="AlphaFoldDB" id="A0AAW0B3G3"/>
<accession>A0AAW0B3G3</accession>
<dbReference type="InterPro" id="IPR036390">
    <property type="entry name" value="WH_DNA-bd_sf"/>
</dbReference>
<gene>
    <name evidence="5" type="ORF">R3P38DRAFT_3272541</name>
</gene>
<dbReference type="EMBL" id="JAWWNJ010000041">
    <property type="protein sequence ID" value="KAK7020551.1"/>
    <property type="molecule type" value="Genomic_DNA"/>
</dbReference>
<protein>
    <submittedName>
        <fullName evidence="5">N-alpha-acetyltransferase 25, NatB auxiliary subunit</fullName>
    </submittedName>
</protein>
<dbReference type="Gene3D" id="1.25.40.1040">
    <property type="match status" value="1"/>
</dbReference>
<comment type="similarity">
    <text evidence="2">Belongs to the replication factor A protein 2 family.</text>
</comment>
<feature type="compositionally biased region" description="Low complexity" evidence="3">
    <location>
        <begin position="998"/>
        <end position="1008"/>
    </location>
</feature>
<dbReference type="SUPFAM" id="SSF46785">
    <property type="entry name" value="Winged helix' DNA-binding domain"/>
    <property type="match status" value="1"/>
</dbReference>
<dbReference type="PANTHER" id="PTHR22767">
    <property type="entry name" value="N-TERMINAL ACETYLTRANSFERASE-RELATED"/>
    <property type="match status" value="1"/>
</dbReference>
<name>A0AAW0B3G3_9AGAR</name>
<comment type="similarity">
    <text evidence="1">Belongs to the MDM20/NAA25 family.</text>
</comment>
<feature type="region of interest" description="Disordered" evidence="3">
    <location>
        <begin position="976"/>
        <end position="1008"/>
    </location>
</feature>
<dbReference type="Pfam" id="PF09797">
    <property type="entry name" value="NatB_MDM20"/>
    <property type="match status" value="1"/>
</dbReference>
<dbReference type="InterPro" id="IPR019183">
    <property type="entry name" value="NAA25_NatB_aux_su"/>
</dbReference>